<evidence type="ECO:0000256" key="1">
    <source>
        <dbReference type="ARBA" id="ARBA00004123"/>
    </source>
</evidence>
<feature type="signal peptide" evidence="11">
    <location>
        <begin position="1"/>
        <end position="21"/>
    </location>
</feature>
<feature type="chain" id="PRO_5024991128" description="histone acetyltransferase" evidence="11">
    <location>
        <begin position="22"/>
        <end position="795"/>
    </location>
</feature>
<evidence type="ECO:0000256" key="11">
    <source>
        <dbReference type="SAM" id="SignalP"/>
    </source>
</evidence>
<evidence type="ECO:0000256" key="3">
    <source>
        <dbReference type="ARBA" id="ARBA00022679"/>
    </source>
</evidence>
<dbReference type="GO" id="GO:0005634">
    <property type="term" value="C:nucleus"/>
    <property type="evidence" value="ECO:0007669"/>
    <property type="project" value="UniProtKB-SubCell"/>
</dbReference>
<keyword evidence="5" id="KW-0007">Acetylation</keyword>
<keyword evidence="6" id="KW-0805">Transcription regulation</keyword>
<feature type="compositionally biased region" description="Polar residues" evidence="10">
    <location>
        <begin position="626"/>
        <end position="645"/>
    </location>
</feature>
<dbReference type="InterPro" id="IPR016849">
    <property type="entry name" value="Rtt109"/>
</dbReference>
<keyword evidence="13" id="KW-1185">Reference proteome</keyword>
<dbReference type="Proteomes" id="UP000325672">
    <property type="component" value="Unassembled WGS sequence"/>
</dbReference>
<evidence type="ECO:0000256" key="7">
    <source>
        <dbReference type="ARBA" id="ARBA00023163"/>
    </source>
</evidence>
<dbReference type="OrthoDB" id="3361892at2759"/>
<dbReference type="SMART" id="SM01250">
    <property type="entry name" value="KAT11"/>
    <property type="match status" value="1"/>
</dbReference>
<dbReference type="Pfam" id="PF08214">
    <property type="entry name" value="HAT_KAT11"/>
    <property type="match status" value="1"/>
</dbReference>
<evidence type="ECO:0000256" key="8">
    <source>
        <dbReference type="ARBA" id="ARBA00023242"/>
    </source>
</evidence>
<dbReference type="GO" id="GO:0006355">
    <property type="term" value="P:regulation of DNA-templated transcription"/>
    <property type="evidence" value="ECO:0007669"/>
    <property type="project" value="InterPro"/>
</dbReference>
<evidence type="ECO:0000256" key="5">
    <source>
        <dbReference type="ARBA" id="ARBA00022990"/>
    </source>
</evidence>
<protein>
    <recommendedName>
        <fullName evidence="2">histone acetyltransferase</fullName>
        <ecNumber evidence="2">2.3.1.48</ecNumber>
    </recommendedName>
</protein>
<evidence type="ECO:0000256" key="2">
    <source>
        <dbReference type="ARBA" id="ARBA00013184"/>
    </source>
</evidence>
<dbReference type="InterPro" id="IPR051236">
    <property type="entry name" value="HAT_RTT109-like"/>
</dbReference>
<gene>
    <name evidence="12" type="ORF">BDV38DRAFT_291454</name>
</gene>
<dbReference type="GO" id="GO:0032931">
    <property type="term" value="F:histone H3K56 acetyltransferase activity"/>
    <property type="evidence" value="ECO:0007669"/>
    <property type="project" value="TreeGrafter"/>
</dbReference>
<dbReference type="PANTHER" id="PTHR31571">
    <property type="entry name" value="ALTERED INHERITANCE OF MITOCHONDRIA PROTEIN 6"/>
    <property type="match status" value="1"/>
</dbReference>
<keyword evidence="8" id="KW-0539">Nucleus</keyword>
<feature type="region of interest" description="Disordered" evidence="10">
    <location>
        <begin position="586"/>
        <end position="645"/>
    </location>
</feature>
<evidence type="ECO:0000256" key="10">
    <source>
        <dbReference type="SAM" id="MobiDB-lite"/>
    </source>
</evidence>
<dbReference type="EMBL" id="ML743566">
    <property type="protein sequence ID" value="KAE8139441.1"/>
    <property type="molecule type" value="Genomic_DNA"/>
</dbReference>
<evidence type="ECO:0000256" key="9">
    <source>
        <dbReference type="ARBA" id="ARBA00048940"/>
    </source>
</evidence>
<accession>A0A5N6T055</accession>
<name>A0A5N6T055_ASPPS</name>
<sequence length="795" mass="87186">MILSQPFFVAASAALLSPGLAAGFSTELQSVLKNTHGGNEYGYPTDFTRGIMPIPVHSHNDYWRDIPFYTGLSKGCVSTEADVWLYNGTLYVGHDESSLTEERTFESLYVNPMLDVLKRQNPQTRFVTSPTKNGVFDTTTSQTLYFFVDVKTSGPETFEAVISALEPLRKEGYLTSLKDNKTVTSGPITVIGTGNTPLDMVGPVANRDYFFDAHLDALEENPEITSLISPIASTSFQETVGSVTYNSMSKVDVDLGDLLAKVLPTGVKVTIRHISSAPTPCTALFAPPPGEEPESTFCENHFLTVSVNADEHDGSEIIVFGIEVLVYSTAHLTTVFVSKADSTGFLHLLKNAPKVSLIRRISNGFLSFLVQTHQRPGVRLVVSLFARAQNQYLFPGSIENSGKHVLDDRGLIKWWCRAVDPILREYEPESGSHEKGLLDRAMESAQSSATAFLIVPGCDKFETRGFFPSTAKSDDKERPRWLNSYPLHQLCDNTDAPPRCLIPRFPDDPKTRFVVDLDDELPQQSEAGGSKEGAGQWRSVKSLEQFWEMMSFRQECSAGRLVGFLWLVINPPGLVNSVQMTSSRPVFKETAEDSSPATVPTSDQVDSNPIRTEMPDATSGGPVQDPSFQTGSLSSETHPKIQPNTDLNAFYWPEAGRGHAVMSEEDYKTAINFLLEQDFYNQEVSIASTKAWGEKVASIVDQLWVGQQVTGRNTSGESADKPAPTTNIINTGLVRKRKKDEQSQATTATTAQNEGRAGNDTVSGVVTVETSATETNESSGINVLQANLIRKKKKA</sequence>
<dbReference type="InterPro" id="IPR013178">
    <property type="entry name" value="Histone_AcTrfase_Rtt109/CBP"/>
</dbReference>
<evidence type="ECO:0000313" key="12">
    <source>
        <dbReference type="EMBL" id="KAE8139441.1"/>
    </source>
</evidence>
<proteinExistence type="predicted"/>
<dbReference type="EC" id="2.3.1.48" evidence="2"/>
<comment type="subcellular location">
    <subcellularLocation>
        <location evidence="1">Nucleus</location>
    </subcellularLocation>
</comment>
<comment type="catalytic activity">
    <reaction evidence="9">
        <text>L-lysyl-[histone] + acetyl-CoA = N(6)-acetyl-L-lysyl-[histone] + CoA + H(+)</text>
        <dbReference type="Rhea" id="RHEA:21992"/>
        <dbReference type="Rhea" id="RHEA-COMP:9845"/>
        <dbReference type="Rhea" id="RHEA-COMP:11338"/>
        <dbReference type="ChEBI" id="CHEBI:15378"/>
        <dbReference type="ChEBI" id="CHEBI:29969"/>
        <dbReference type="ChEBI" id="CHEBI:57287"/>
        <dbReference type="ChEBI" id="CHEBI:57288"/>
        <dbReference type="ChEBI" id="CHEBI:61930"/>
        <dbReference type="EC" id="2.3.1.48"/>
    </reaction>
    <physiologicalReaction direction="left-to-right" evidence="9">
        <dbReference type="Rhea" id="RHEA:21993"/>
    </physiologicalReaction>
</comment>
<dbReference type="PANTHER" id="PTHR31571:SF2">
    <property type="entry name" value="HISTONE ACETYLTRANSFERASE RTT109"/>
    <property type="match status" value="1"/>
</dbReference>
<dbReference type="RefSeq" id="XP_031915504.1">
    <property type="nucleotide sequence ID" value="XM_032061748.1"/>
</dbReference>
<dbReference type="GeneID" id="43645958"/>
<evidence type="ECO:0000313" key="13">
    <source>
        <dbReference type="Proteomes" id="UP000325672"/>
    </source>
</evidence>
<organism evidence="12 13">
    <name type="scientific">Aspergillus pseudotamarii</name>
    <dbReference type="NCBI Taxonomy" id="132259"/>
    <lineage>
        <taxon>Eukaryota</taxon>
        <taxon>Fungi</taxon>
        <taxon>Dikarya</taxon>
        <taxon>Ascomycota</taxon>
        <taxon>Pezizomycotina</taxon>
        <taxon>Eurotiomycetes</taxon>
        <taxon>Eurotiomycetidae</taxon>
        <taxon>Eurotiales</taxon>
        <taxon>Aspergillaceae</taxon>
        <taxon>Aspergillus</taxon>
        <taxon>Aspergillus subgen. Circumdati</taxon>
    </lineage>
</organism>
<feature type="compositionally biased region" description="Polar residues" evidence="10">
    <location>
        <begin position="593"/>
        <end position="610"/>
    </location>
</feature>
<dbReference type="AlphaFoldDB" id="A0A5N6T055"/>
<keyword evidence="7" id="KW-0804">Transcription</keyword>
<dbReference type="PROSITE" id="PS51728">
    <property type="entry name" value="RTT109_HAT"/>
    <property type="match status" value="1"/>
</dbReference>
<dbReference type="GO" id="GO:0006974">
    <property type="term" value="P:DNA damage response"/>
    <property type="evidence" value="ECO:0007669"/>
    <property type="project" value="UniProtKB-KW"/>
</dbReference>
<keyword evidence="11" id="KW-0732">Signal</keyword>
<reference evidence="12 13" key="1">
    <citation type="submission" date="2019-04" db="EMBL/GenBank/DDBJ databases">
        <title>Friends and foes A comparative genomics study of 23 Aspergillus species from section Flavi.</title>
        <authorList>
            <consortium name="DOE Joint Genome Institute"/>
            <person name="Kjaerbolling I."/>
            <person name="Vesth T."/>
            <person name="Frisvad J.C."/>
            <person name="Nybo J.L."/>
            <person name="Theobald S."/>
            <person name="Kildgaard S."/>
            <person name="Isbrandt T."/>
            <person name="Kuo A."/>
            <person name="Sato A."/>
            <person name="Lyhne E.K."/>
            <person name="Kogle M.E."/>
            <person name="Wiebenga A."/>
            <person name="Kun R.S."/>
            <person name="Lubbers R.J."/>
            <person name="Makela M.R."/>
            <person name="Barry K."/>
            <person name="Chovatia M."/>
            <person name="Clum A."/>
            <person name="Daum C."/>
            <person name="Haridas S."/>
            <person name="He G."/>
            <person name="LaButti K."/>
            <person name="Lipzen A."/>
            <person name="Mondo S."/>
            <person name="Riley R."/>
            <person name="Salamov A."/>
            <person name="Simmons B.A."/>
            <person name="Magnuson J.K."/>
            <person name="Henrissat B."/>
            <person name="Mortensen U.H."/>
            <person name="Larsen T.O."/>
            <person name="Devries R.P."/>
            <person name="Grigoriev I.V."/>
            <person name="Machida M."/>
            <person name="Baker S.E."/>
            <person name="Andersen M.R."/>
        </authorList>
    </citation>
    <scope>NUCLEOTIDE SEQUENCE [LARGE SCALE GENOMIC DNA]</scope>
    <source>
        <strain evidence="12 13">CBS 117625</strain>
    </source>
</reference>
<feature type="region of interest" description="Disordered" evidence="10">
    <location>
        <begin position="735"/>
        <end position="762"/>
    </location>
</feature>
<keyword evidence="4" id="KW-0227">DNA damage</keyword>
<keyword evidence="3" id="KW-0808">Transferase</keyword>
<evidence type="ECO:0000256" key="4">
    <source>
        <dbReference type="ARBA" id="ARBA00022763"/>
    </source>
</evidence>
<evidence type="ECO:0000256" key="6">
    <source>
        <dbReference type="ARBA" id="ARBA00023015"/>
    </source>
</evidence>